<dbReference type="RefSeq" id="WP_143987579.1">
    <property type="nucleotide sequence ID" value="NZ_CP041692.1"/>
</dbReference>
<keyword evidence="2" id="KW-0378">Hydrolase</keyword>
<dbReference type="OrthoDB" id="3190691at2"/>
<dbReference type="GO" id="GO:0016787">
    <property type="term" value="F:hydrolase activity"/>
    <property type="evidence" value="ECO:0007669"/>
    <property type="project" value="UniProtKB-KW"/>
</dbReference>
<name>A0A516Q2K6_9ACTN</name>
<accession>A0A516Q2K6</accession>
<sequence>MKITHLGHSATLVETAGTRILIDPGNIDAQWHGLTDLDAVLVTHQHADHLDPRALPGLLAANPNARVIVEPSVLELAGKEGQSGPMPELPGASGLAAGVSVSVGSVTITAVGGQHAIIHADVPRIGNVGYLIAADGEPTLFHPGDSYEYAPDDVDVLAFPLHGPWAAMKEGIDFARAVGAPRGFPIHDGLLNDIGRTMVIGRINAMTPTELVDLRGAGAHTF</sequence>
<gene>
    <name evidence="2" type="ORF">FOE78_18435</name>
</gene>
<evidence type="ECO:0000259" key="1">
    <source>
        <dbReference type="SMART" id="SM00849"/>
    </source>
</evidence>
<protein>
    <submittedName>
        <fullName evidence="2">MBL fold metallo-hydrolase</fullName>
    </submittedName>
</protein>
<dbReference type="InterPro" id="IPR036866">
    <property type="entry name" value="RibonucZ/Hydroxyglut_hydro"/>
</dbReference>
<dbReference type="AlphaFoldDB" id="A0A516Q2K6"/>
<keyword evidence="3" id="KW-1185">Reference proteome</keyword>
<dbReference type="Proteomes" id="UP000319263">
    <property type="component" value="Chromosome"/>
</dbReference>
<feature type="domain" description="Metallo-beta-lactamase" evidence="1">
    <location>
        <begin position="7"/>
        <end position="187"/>
    </location>
</feature>
<dbReference type="KEGG" id="mik:FOE78_18435"/>
<proteinExistence type="predicted"/>
<dbReference type="SUPFAM" id="SSF56281">
    <property type="entry name" value="Metallo-hydrolase/oxidoreductase"/>
    <property type="match status" value="1"/>
</dbReference>
<dbReference type="InterPro" id="IPR050114">
    <property type="entry name" value="UPF0173_UPF0282_UlaG_hydrolase"/>
</dbReference>
<dbReference type="SMART" id="SM00849">
    <property type="entry name" value="Lactamase_B"/>
    <property type="match status" value="1"/>
</dbReference>
<reference evidence="2 3" key="1">
    <citation type="submission" date="2019-07" db="EMBL/GenBank/DDBJ databases">
        <title>Microlunatus dokdonensis sp. nov. isolated from the rhizospheric soil of the wild plant Elymus tsukushiensis.</title>
        <authorList>
            <person name="Ghim S.-Y."/>
            <person name="Hwang Y.-J."/>
            <person name="Son J.-S."/>
            <person name="Shin J.-H."/>
        </authorList>
    </citation>
    <scope>NUCLEOTIDE SEQUENCE [LARGE SCALE GENOMIC DNA]</scope>
    <source>
        <strain evidence="2 3">KUDC0627</strain>
    </source>
</reference>
<evidence type="ECO:0000313" key="2">
    <source>
        <dbReference type="EMBL" id="QDP97622.1"/>
    </source>
</evidence>
<dbReference type="EMBL" id="CP041692">
    <property type="protein sequence ID" value="QDP97622.1"/>
    <property type="molecule type" value="Genomic_DNA"/>
</dbReference>
<dbReference type="Gene3D" id="3.60.15.10">
    <property type="entry name" value="Ribonuclease Z/Hydroxyacylglutathione hydrolase-like"/>
    <property type="match status" value="1"/>
</dbReference>
<dbReference type="InterPro" id="IPR001279">
    <property type="entry name" value="Metallo-B-lactamas"/>
</dbReference>
<dbReference type="PANTHER" id="PTHR43546:SF3">
    <property type="entry name" value="UPF0173 METAL-DEPENDENT HYDROLASE MJ1163"/>
    <property type="match status" value="1"/>
</dbReference>
<dbReference type="Pfam" id="PF13483">
    <property type="entry name" value="Lactamase_B_3"/>
    <property type="match status" value="1"/>
</dbReference>
<evidence type="ECO:0000313" key="3">
    <source>
        <dbReference type="Proteomes" id="UP000319263"/>
    </source>
</evidence>
<organism evidence="2 3">
    <name type="scientific">Microlunatus elymi</name>
    <dbReference type="NCBI Taxonomy" id="2596828"/>
    <lineage>
        <taxon>Bacteria</taxon>
        <taxon>Bacillati</taxon>
        <taxon>Actinomycetota</taxon>
        <taxon>Actinomycetes</taxon>
        <taxon>Propionibacteriales</taxon>
        <taxon>Propionibacteriaceae</taxon>
        <taxon>Microlunatus</taxon>
    </lineage>
</organism>
<dbReference type="PANTHER" id="PTHR43546">
    <property type="entry name" value="UPF0173 METAL-DEPENDENT HYDROLASE MJ1163-RELATED"/>
    <property type="match status" value="1"/>
</dbReference>